<dbReference type="GO" id="GO:1903785">
    <property type="term" value="P:L-valine transmembrane transport"/>
    <property type="evidence" value="ECO:0007669"/>
    <property type="project" value="TreeGrafter"/>
</dbReference>
<evidence type="ECO:0000256" key="4">
    <source>
        <dbReference type="ARBA" id="ARBA00022475"/>
    </source>
</evidence>
<organism evidence="9 10">
    <name type="scientific">Corynebacterium stationis</name>
    <dbReference type="NCBI Taxonomy" id="1705"/>
    <lineage>
        <taxon>Bacteria</taxon>
        <taxon>Bacillati</taxon>
        <taxon>Actinomycetota</taxon>
        <taxon>Actinomycetes</taxon>
        <taxon>Mycobacteriales</taxon>
        <taxon>Corynebacteriaceae</taxon>
        <taxon>Corynebacterium</taxon>
    </lineage>
</organism>
<dbReference type="OrthoDB" id="3181706at2"/>
<dbReference type="GO" id="GO:0005886">
    <property type="term" value="C:plasma membrane"/>
    <property type="evidence" value="ECO:0007669"/>
    <property type="project" value="UniProtKB-SubCell"/>
</dbReference>
<keyword evidence="5 8" id="KW-0812">Transmembrane</keyword>
<evidence type="ECO:0000313" key="10">
    <source>
        <dbReference type="Proteomes" id="UP000076947"/>
    </source>
</evidence>
<keyword evidence="4" id="KW-1003">Cell membrane</keyword>
<dbReference type="Proteomes" id="UP000076947">
    <property type="component" value="Unassembled WGS sequence"/>
</dbReference>
<name>A0A177IN89_9CORY</name>
<keyword evidence="6 8" id="KW-1133">Transmembrane helix</keyword>
<dbReference type="PANTHER" id="PTHR34979">
    <property type="entry name" value="INNER MEMBRANE PROTEIN YGAZ"/>
    <property type="match status" value="1"/>
</dbReference>
<dbReference type="EMBL" id="LSTQ01000009">
    <property type="protein sequence ID" value="OAH30224.1"/>
    <property type="molecule type" value="Genomic_DNA"/>
</dbReference>
<evidence type="ECO:0000256" key="5">
    <source>
        <dbReference type="ARBA" id="ARBA00022692"/>
    </source>
</evidence>
<evidence type="ECO:0000256" key="2">
    <source>
        <dbReference type="ARBA" id="ARBA00010735"/>
    </source>
</evidence>
<comment type="similarity">
    <text evidence="2">Belongs to the AzlC family.</text>
</comment>
<comment type="caution">
    <text evidence="9">The sequence shown here is derived from an EMBL/GenBank/DDBJ whole genome shotgun (WGS) entry which is preliminary data.</text>
</comment>
<sequence length="134" mass="14520">MVRNPIAKFYSVYALTDEAYAVTAGEPKGWTSWRLLALQISFQTYWVGGGILGVLLAGVIPGKIEGLEFALCALFVTLALDACRTKEQVPSELLASASFAVTFVVVPEQALFFGMIGFIVLLAVRYVLVARKGK</sequence>
<proteinExistence type="inferred from homology"/>
<evidence type="ECO:0000256" key="6">
    <source>
        <dbReference type="ARBA" id="ARBA00022989"/>
    </source>
</evidence>
<keyword evidence="3" id="KW-0813">Transport</keyword>
<evidence type="ECO:0000256" key="7">
    <source>
        <dbReference type="ARBA" id="ARBA00023136"/>
    </source>
</evidence>
<evidence type="ECO:0000256" key="1">
    <source>
        <dbReference type="ARBA" id="ARBA00004651"/>
    </source>
</evidence>
<protein>
    <recommendedName>
        <fullName evidence="11">Branched-chain amino acid ABC transporter permease</fullName>
    </recommendedName>
</protein>
<feature type="transmembrane region" description="Helical" evidence="8">
    <location>
        <begin position="112"/>
        <end position="129"/>
    </location>
</feature>
<dbReference type="Pfam" id="PF03591">
    <property type="entry name" value="AzlC"/>
    <property type="match status" value="1"/>
</dbReference>
<keyword evidence="7 8" id="KW-0472">Membrane</keyword>
<accession>A0A177IN89</accession>
<evidence type="ECO:0008006" key="11">
    <source>
        <dbReference type="Google" id="ProtNLM"/>
    </source>
</evidence>
<gene>
    <name evidence="9" type="ORF">AYJ05_11250</name>
</gene>
<evidence type="ECO:0000256" key="8">
    <source>
        <dbReference type="SAM" id="Phobius"/>
    </source>
</evidence>
<dbReference type="InterPro" id="IPR011606">
    <property type="entry name" value="Brnchd-chn_aa_trnsp_permease"/>
</dbReference>
<dbReference type="PANTHER" id="PTHR34979:SF1">
    <property type="entry name" value="INNER MEMBRANE PROTEIN YGAZ"/>
    <property type="match status" value="1"/>
</dbReference>
<keyword evidence="10" id="KW-1185">Reference proteome</keyword>
<dbReference type="AlphaFoldDB" id="A0A177IN89"/>
<evidence type="ECO:0000313" key="9">
    <source>
        <dbReference type="EMBL" id="OAH30224.1"/>
    </source>
</evidence>
<feature type="transmembrane region" description="Helical" evidence="8">
    <location>
        <begin position="35"/>
        <end position="60"/>
    </location>
</feature>
<evidence type="ECO:0000256" key="3">
    <source>
        <dbReference type="ARBA" id="ARBA00022448"/>
    </source>
</evidence>
<reference evidence="10" key="1">
    <citation type="submission" date="2016-02" db="EMBL/GenBank/DDBJ databases">
        <authorList>
            <person name="Kaur G."/>
            <person name="Nair G.R."/>
            <person name="Mayilraj S."/>
        </authorList>
    </citation>
    <scope>NUCLEOTIDE SEQUENCE [LARGE SCALE GENOMIC DNA]</scope>
    <source>
        <strain evidence="10">GA-15</strain>
    </source>
</reference>
<comment type="subcellular location">
    <subcellularLocation>
        <location evidence="1">Cell membrane</location>
        <topology evidence="1">Multi-pass membrane protein</topology>
    </subcellularLocation>
</comment>